<reference evidence="2 3" key="1">
    <citation type="journal article" date="2020" name="Microorganisms">
        <title>Osmotic Adaptation and Compatible Solute Biosynthesis of Phototrophic Bacteria as Revealed from Genome Analyses.</title>
        <authorList>
            <person name="Imhoff J.F."/>
            <person name="Rahn T."/>
            <person name="Kunzel S."/>
            <person name="Keller A."/>
            <person name="Neulinger S.C."/>
        </authorList>
    </citation>
    <scope>NUCLEOTIDE SEQUENCE [LARGE SCALE GENOMIC DNA]</scope>
    <source>
        <strain evidence="2 3">DSM 15382</strain>
    </source>
</reference>
<name>A0ABS1CTP7_9PROT</name>
<feature type="transmembrane region" description="Helical" evidence="1">
    <location>
        <begin position="47"/>
        <end position="67"/>
    </location>
</feature>
<feature type="transmembrane region" description="Helical" evidence="1">
    <location>
        <begin position="79"/>
        <end position="102"/>
    </location>
</feature>
<feature type="transmembrane region" description="Helical" evidence="1">
    <location>
        <begin position="143"/>
        <end position="163"/>
    </location>
</feature>
<keyword evidence="1" id="KW-0472">Membrane</keyword>
<dbReference type="RefSeq" id="WP_133218163.1">
    <property type="nucleotide sequence ID" value="NZ_NRSG01000030.1"/>
</dbReference>
<evidence type="ECO:0000313" key="3">
    <source>
        <dbReference type="Proteomes" id="UP000697995"/>
    </source>
</evidence>
<proteinExistence type="predicted"/>
<evidence type="ECO:0008006" key="4">
    <source>
        <dbReference type="Google" id="ProtNLM"/>
    </source>
</evidence>
<feature type="transmembrane region" description="Helical" evidence="1">
    <location>
        <begin position="114"/>
        <end position="137"/>
    </location>
</feature>
<evidence type="ECO:0000256" key="1">
    <source>
        <dbReference type="SAM" id="Phobius"/>
    </source>
</evidence>
<accession>A0ABS1CTP7</accession>
<feature type="transmembrane region" description="Helical" evidence="1">
    <location>
        <begin position="175"/>
        <end position="194"/>
    </location>
</feature>
<organism evidence="2 3">
    <name type="scientific">Paracraurococcus ruber</name>
    <dbReference type="NCBI Taxonomy" id="77675"/>
    <lineage>
        <taxon>Bacteria</taxon>
        <taxon>Pseudomonadati</taxon>
        <taxon>Pseudomonadota</taxon>
        <taxon>Alphaproteobacteria</taxon>
        <taxon>Acetobacterales</taxon>
        <taxon>Roseomonadaceae</taxon>
        <taxon>Paracraurococcus</taxon>
    </lineage>
</organism>
<dbReference type="Proteomes" id="UP000697995">
    <property type="component" value="Unassembled WGS sequence"/>
</dbReference>
<keyword evidence="1" id="KW-0812">Transmembrane</keyword>
<protein>
    <recommendedName>
        <fullName evidence="4">Yip1 domain-containing protein</fullName>
    </recommendedName>
</protein>
<keyword evidence="1" id="KW-1133">Transmembrane helix</keyword>
<evidence type="ECO:0000313" key="2">
    <source>
        <dbReference type="EMBL" id="MBK1657854.1"/>
    </source>
</evidence>
<comment type="caution">
    <text evidence="2">The sequence shown here is derived from an EMBL/GenBank/DDBJ whole genome shotgun (WGS) entry which is preliminary data.</text>
</comment>
<keyword evidence="3" id="KW-1185">Reference proteome</keyword>
<dbReference type="EMBL" id="NRSG01000030">
    <property type="protein sequence ID" value="MBK1657854.1"/>
    <property type="molecule type" value="Genomic_DNA"/>
</dbReference>
<gene>
    <name evidence="2" type="ORF">CKO45_06370</name>
</gene>
<sequence length="198" mass="20663">MPRPGGPPAPSTRAIIAAGLRGAFRLAQARADGLGLMDLSPDGVRRSFWAAGICLPGFLALKLLGWADDGAPAGGILRALVAELSGFAAAWAGYALLTLPLAEAQGRRADWSRFIAAWNWSNVVQYVILLAFSVPRFLGVPDFLASGFGLAAIGYALWLEWFVAKAALRIGGGPAVAFVVVDLLIGIFIGGFVGRLTG</sequence>